<dbReference type="Gene3D" id="3.20.20.70">
    <property type="entry name" value="Aldolase class I"/>
    <property type="match status" value="1"/>
</dbReference>
<dbReference type="InterPro" id="IPR051198">
    <property type="entry name" value="BchE-like"/>
</dbReference>
<keyword evidence="7" id="KW-0411">Iron-sulfur</keyword>
<evidence type="ECO:0000256" key="4">
    <source>
        <dbReference type="ARBA" id="ARBA00022691"/>
    </source>
</evidence>
<dbReference type="SMART" id="SM00729">
    <property type="entry name" value="Elp3"/>
    <property type="match status" value="1"/>
</dbReference>
<dbReference type="SUPFAM" id="SSF52242">
    <property type="entry name" value="Cobalamin (vitamin B12)-binding domain"/>
    <property type="match status" value="1"/>
</dbReference>
<dbReference type="SFLD" id="SFLDG01082">
    <property type="entry name" value="B12-binding_domain_containing"/>
    <property type="match status" value="1"/>
</dbReference>
<protein>
    <submittedName>
        <fullName evidence="10">B12-binding domain-containing radical SAM protein</fullName>
    </submittedName>
</protein>
<keyword evidence="4" id="KW-0949">S-adenosyl-L-methionine</keyword>
<dbReference type="EMBL" id="JBHPBY010000008">
    <property type="protein sequence ID" value="MFC1848810.1"/>
    <property type="molecule type" value="Genomic_DNA"/>
</dbReference>
<dbReference type="InterPro" id="IPR013785">
    <property type="entry name" value="Aldolase_TIM"/>
</dbReference>
<evidence type="ECO:0000256" key="7">
    <source>
        <dbReference type="ARBA" id="ARBA00023014"/>
    </source>
</evidence>
<keyword evidence="11" id="KW-1185">Reference proteome</keyword>
<dbReference type="PROSITE" id="PS51918">
    <property type="entry name" value="RADICAL_SAM"/>
    <property type="match status" value="1"/>
</dbReference>
<dbReference type="SFLD" id="SFLDG01123">
    <property type="entry name" value="methyltransferase_(Class_B)"/>
    <property type="match status" value="1"/>
</dbReference>
<comment type="cofactor">
    <cofactor evidence="1">
        <name>[4Fe-4S] cluster</name>
        <dbReference type="ChEBI" id="CHEBI:49883"/>
    </cofactor>
</comment>
<dbReference type="InterPro" id="IPR036724">
    <property type="entry name" value="Cobalamin-bd_sf"/>
</dbReference>
<evidence type="ECO:0000256" key="1">
    <source>
        <dbReference type="ARBA" id="ARBA00001966"/>
    </source>
</evidence>
<dbReference type="SFLD" id="SFLDS00029">
    <property type="entry name" value="Radical_SAM"/>
    <property type="match status" value="1"/>
</dbReference>
<dbReference type="InterPro" id="IPR006638">
    <property type="entry name" value="Elp3/MiaA/NifB-like_rSAM"/>
</dbReference>
<keyword evidence="5" id="KW-0479">Metal-binding</keyword>
<evidence type="ECO:0000256" key="6">
    <source>
        <dbReference type="ARBA" id="ARBA00023004"/>
    </source>
</evidence>
<feature type="domain" description="B12-binding" evidence="8">
    <location>
        <begin position="1"/>
        <end position="126"/>
    </location>
</feature>
<name>A0ABV6YRI0_UNCC1</name>
<dbReference type="InterPro" id="IPR007197">
    <property type="entry name" value="rSAM"/>
</dbReference>
<feature type="domain" description="Radical SAM core" evidence="9">
    <location>
        <begin position="168"/>
        <end position="392"/>
    </location>
</feature>
<proteinExistence type="predicted"/>
<comment type="caution">
    <text evidence="10">The sequence shown here is derived from an EMBL/GenBank/DDBJ whole genome shotgun (WGS) entry which is preliminary data.</text>
</comment>
<dbReference type="Pfam" id="PF02310">
    <property type="entry name" value="B12-binding"/>
    <property type="match status" value="1"/>
</dbReference>
<dbReference type="InterPro" id="IPR006158">
    <property type="entry name" value="Cobalamin-bd"/>
</dbReference>
<dbReference type="SUPFAM" id="SSF102114">
    <property type="entry name" value="Radical SAM enzymes"/>
    <property type="match status" value="1"/>
</dbReference>
<gene>
    <name evidence="10" type="ORF">ACFL27_01265</name>
</gene>
<reference evidence="10 11" key="1">
    <citation type="submission" date="2024-09" db="EMBL/GenBank/DDBJ databases">
        <title>Laminarin stimulates single cell rates of sulfate reduction while oxygen inhibits transcriptomic activity in coastal marine sediment.</title>
        <authorList>
            <person name="Lindsay M."/>
            <person name="Orcutt B."/>
            <person name="Emerson D."/>
            <person name="Stepanauskas R."/>
            <person name="D'Angelo T."/>
        </authorList>
    </citation>
    <scope>NUCLEOTIDE SEQUENCE [LARGE SCALE GENOMIC DNA]</scope>
    <source>
        <strain evidence="10">SAG AM-311-K15</strain>
    </source>
</reference>
<dbReference type="CDD" id="cd01335">
    <property type="entry name" value="Radical_SAM"/>
    <property type="match status" value="1"/>
</dbReference>
<accession>A0ABV6YRI0</accession>
<dbReference type="InterPro" id="IPR058240">
    <property type="entry name" value="rSAM_sf"/>
</dbReference>
<evidence type="ECO:0000313" key="11">
    <source>
        <dbReference type="Proteomes" id="UP001594351"/>
    </source>
</evidence>
<dbReference type="CDD" id="cd02068">
    <property type="entry name" value="radical_SAM_B12_BD"/>
    <property type="match status" value="1"/>
</dbReference>
<dbReference type="Gene3D" id="3.40.50.280">
    <property type="entry name" value="Cobalamin-binding domain"/>
    <property type="match status" value="1"/>
</dbReference>
<evidence type="ECO:0000256" key="3">
    <source>
        <dbReference type="ARBA" id="ARBA00022679"/>
    </source>
</evidence>
<dbReference type="Pfam" id="PF04055">
    <property type="entry name" value="Radical_SAM"/>
    <property type="match status" value="1"/>
</dbReference>
<evidence type="ECO:0000259" key="8">
    <source>
        <dbReference type="PROSITE" id="PS51332"/>
    </source>
</evidence>
<dbReference type="PANTHER" id="PTHR43409:SF7">
    <property type="entry name" value="BLL1977 PROTEIN"/>
    <property type="match status" value="1"/>
</dbReference>
<dbReference type="PROSITE" id="PS51332">
    <property type="entry name" value="B12_BINDING"/>
    <property type="match status" value="1"/>
</dbReference>
<dbReference type="InterPro" id="IPR034466">
    <property type="entry name" value="Methyltransferase_Class_B"/>
</dbReference>
<keyword evidence="2" id="KW-0489">Methyltransferase</keyword>
<evidence type="ECO:0000259" key="9">
    <source>
        <dbReference type="PROSITE" id="PS51918"/>
    </source>
</evidence>
<evidence type="ECO:0000313" key="10">
    <source>
        <dbReference type="EMBL" id="MFC1848810.1"/>
    </source>
</evidence>
<dbReference type="Proteomes" id="UP001594351">
    <property type="component" value="Unassembled WGS sequence"/>
</dbReference>
<sequence length="469" mass="54823">MARIAFLQSFWFEFLGVMYISAYLKAHHHEVQLFIGDRISRLVDEVLDYDPDIIAFSCSSGNHQWASILAGEIKKKRNIRAVMGGPHPTYYPEAIRQPHIDFLIRAEGEEAMLELVETLARGESYQDIENLVYLRDNQPVVNPLRPLIEDLDTFPTPDRQLYYQYRYLRKNRSKHVITGRGCPYNCAFCCNKSYKMMYQGKGRMVRRHSVERIISDITILKERYGVSTIRFDDEVFILSPEWLDTFLEQYTRVIGLPFSCLIRADLLHHDLAQKLKQAGCYIAYFGIESGDDHLRNQVLKKGVTRDQIVNTAHYLKSAGILMGTFNMLGLPGETIKMGFETVALNQLIKADYPWCSILQPYPNTELEAEAIRDGYIRDCDHINTLSSSYFNRSLIRNEHSRELENLQKFFFLAVKFPFLTGIIEKIIRFEPNFLFDFLFQITYAYRYMKTYRISLLRIASYALRMKSHF</sequence>
<dbReference type="PANTHER" id="PTHR43409">
    <property type="entry name" value="ANAEROBIC MAGNESIUM-PROTOPORPHYRIN IX MONOMETHYL ESTER CYCLASE-RELATED"/>
    <property type="match status" value="1"/>
</dbReference>
<keyword evidence="3" id="KW-0808">Transferase</keyword>
<keyword evidence="6" id="KW-0408">Iron</keyword>
<evidence type="ECO:0000256" key="2">
    <source>
        <dbReference type="ARBA" id="ARBA00022603"/>
    </source>
</evidence>
<organism evidence="10 11">
    <name type="scientific">candidate division CSSED10-310 bacterium</name>
    <dbReference type="NCBI Taxonomy" id="2855610"/>
    <lineage>
        <taxon>Bacteria</taxon>
        <taxon>Bacteria division CSSED10-310</taxon>
    </lineage>
</organism>
<evidence type="ECO:0000256" key="5">
    <source>
        <dbReference type="ARBA" id="ARBA00022723"/>
    </source>
</evidence>